<organism evidence="1 2">
    <name type="scientific">Rhizopus delemar</name>
    <dbReference type="NCBI Taxonomy" id="936053"/>
    <lineage>
        <taxon>Eukaryota</taxon>
        <taxon>Fungi</taxon>
        <taxon>Fungi incertae sedis</taxon>
        <taxon>Mucoromycota</taxon>
        <taxon>Mucoromycotina</taxon>
        <taxon>Mucoromycetes</taxon>
        <taxon>Mucorales</taxon>
        <taxon>Mucorineae</taxon>
        <taxon>Rhizopodaceae</taxon>
        <taxon>Rhizopus</taxon>
    </lineage>
</organism>
<comment type="caution">
    <text evidence="1">The sequence shown here is derived from an EMBL/GenBank/DDBJ whole genome shotgun (WGS) entry which is preliminary data.</text>
</comment>
<keyword evidence="2" id="KW-1185">Reference proteome</keyword>
<dbReference type="AlphaFoldDB" id="A0A9P7C034"/>
<sequence>MLFVVELGDDAVHGPVDIHEDGRAVLDGDELGALFHGLPLAVVEVPRTVGGVELFGVDVHIVAKARRRAPGHVRVVAEQDAGIGKGRV</sequence>
<evidence type="ECO:0000313" key="2">
    <source>
        <dbReference type="Proteomes" id="UP000740926"/>
    </source>
</evidence>
<name>A0A9P7C034_9FUNG</name>
<reference evidence="1 2" key="1">
    <citation type="journal article" date="2020" name="Microb. Genom.">
        <title>Genetic diversity of clinical and environmental Mucorales isolates obtained from an investigation of mucormycosis cases among solid organ transplant recipients.</title>
        <authorList>
            <person name="Nguyen M.H."/>
            <person name="Kaul D."/>
            <person name="Muto C."/>
            <person name="Cheng S.J."/>
            <person name="Richter R.A."/>
            <person name="Bruno V.M."/>
            <person name="Liu G."/>
            <person name="Beyhan S."/>
            <person name="Sundermann A.J."/>
            <person name="Mounaud S."/>
            <person name="Pasculle A.W."/>
            <person name="Nierman W.C."/>
            <person name="Driscoll E."/>
            <person name="Cumbie R."/>
            <person name="Clancy C.J."/>
            <person name="Dupont C.L."/>
        </authorList>
    </citation>
    <scope>NUCLEOTIDE SEQUENCE [LARGE SCALE GENOMIC DNA]</scope>
    <source>
        <strain evidence="1 2">GL24</strain>
    </source>
</reference>
<evidence type="ECO:0000313" key="1">
    <source>
        <dbReference type="EMBL" id="KAG1529727.1"/>
    </source>
</evidence>
<dbReference type="Proteomes" id="UP000740926">
    <property type="component" value="Unassembled WGS sequence"/>
</dbReference>
<proteinExistence type="predicted"/>
<dbReference type="EMBL" id="JAANIU010014231">
    <property type="protein sequence ID" value="KAG1529727.1"/>
    <property type="molecule type" value="Genomic_DNA"/>
</dbReference>
<protein>
    <submittedName>
        <fullName evidence="1">Uncharacterized protein</fullName>
    </submittedName>
</protein>
<accession>A0A9P7C034</accession>
<gene>
    <name evidence="1" type="ORF">G6F50_017799</name>
</gene>